<evidence type="ECO:0000259" key="4">
    <source>
        <dbReference type="Pfam" id="PF08241"/>
    </source>
</evidence>
<feature type="domain" description="Methyltransferase type 11" evidence="4">
    <location>
        <begin position="80"/>
        <end position="185"/>
    </location>
</feature>
<evidence type="ECO:0000256" key="2">
    <source>
        <dbReference type="ARBA" id="ARBA00022603"/>
    </source>
</evidence>
<gene>
    <name evidence="5" type="ORF">RFI_00896</name>
</gene>
<dbReference type="EMBL" id="ASPP01000944">
    <property type="protein sequence ID" value="ETO36166.1"/>
    <property type="molecule type" value="Genomic_DNA"/>
</dbReference>
<dbReference type="GO" id="GO:0032259">
    <property type="term" value="P:methylation"/>
    <property type="evidence" value="ECO:0007669"/>
    <property type="project" value="UniProtKB-KW"/>
</dbReference>
<protein>
    <recommendedName>
        <fullName evidence="4">Methyltransferase type 11 domain-containing protein</fullName>
    </recommendedName>
</protein>
<dbReference type="InterPro" id="IPR029063">
    <property type="entry name" value="SAM-dependent_MTases_sf"/>
</dbReference>
<evidence type="ECO:0000313" key="5">
    <source>
        <dbReference type="EMBL" id="ETO36166.1"/>
    </source>
</evidence>
<keyword evidence="6" id="KW-1185">Reference proteome</keyword>
<evidence type="ECO:0000256" key="3">
    <source>
        <dbReference type="ARBA" id="ARBA00022679"/>
    </source>
</evidence>
<dbReference type="InterPro" id="IPR013216">
    <property type="entry name" value="Methyltransf_11"/>
</dbReference>
<accession>X6PD75</accession>
<name>X6PD75_RETFI</name>
<dbReference type="Pfam" id="PF08241">
    <property type="entry name" value="Methyltransf_11"/>
    <property type="match status" value="1"/>
</dbReference>
<comment type="similarity">
    <text evidence="1">Belongs to the methyltransferase superfamily.</text>
</comment>
<dbReference type="PANTHER" id="PTHR44942:SF4">
    <property type="entry name" value="METHYLTRANSFERASE TYPE 11 DOMAIN-CONTAINING PROTEIN"/>
    <property type="match status" value="1"/>
</dbReference>
<organism evidence="5 6">
    <name type="scientific">Reticulomyxa filosa</name>
    <dbReference type="NCBI Taxonomy" id="46433"/>
    <lineage>
        <taxon>Eukaryota</taxon>
        <taxon>Sar</taxon>
        <taxon>Rhizaria</taxon>
        <taxon>Retaria</taxon>
        <taxon>Foraminifera</taxon>
        <taxon>Monothalamids</taxon>
        <taxon>Reticulomyxidae</taxon>
        <taxon>Reticulomyxa</taxon>
    </lineage>
</organism>
<dbReference type="Gene3D" id="3.40.50.150">
    <property type="entry name" value="Vaccinia Virus protein VP39"/>
    <property type="match status" value="1"/>
</dbReference>
<reference evidence="5 6" key="1">
    <citation type="journal article" date="2013" name="Curr. Biol.">
        <title>The Genome of the Foraminiferan Reticulomyxa filosa.</title>
        <authorList>
            <person name="Glockner G."/>
            <person name="Hulsmann N."/>
            <person name="Schleicher M."/>
            <person name="Noegel A.A."/>
            <person name="Eichinger L."/>
            <person name="Gallinger C."/>
            <person name="Pawlowski J."/>
            <person name="Sierra R."/>
            <person name="Euteneuer U."/>
            <person name="Pillet L."/>
            <person name="Moustafa A."/>
            <person name="Platzer M."/>
            <person name="Groth M."/>
            <person name="Szafranski K."/>
            <person name="Schliwa M."/>
        </authorList>
    </citation>
    <scope>NUCLEOTIDE SEQUENCE [LARGE SCALE GENOMIC DNA]</scope>
</reference>
<evidence type="ECO:0000256" key="1">
    <source>
        <dbReference type="ARBA" id="ARBA00008361"/>
    </source>
</evidence>
<keyword evidence="3" id="KW-0808">Transferase</keyword>
<dbReference type="AlphaFoldDB" id="X6PD75"/>
<comment type="caution">
    <text evidence="5">The sequence shown here is derived from an EMBL/GenBank/DDBJ whole genome shotgun (WGS) entry which is preliminary data.</text>
</comment>
<sequence length="383" mass="45116">MLQKNIYEHAKITEYFKKFTKDTTSITKNPGGPSQQDFDFEGQSELYRMYRPRYPVTLLQHLAFTLESNGFPSEKRDLAVDIACGSGQVTCSLARSWKDAYTSKVTKEQYGLNFKKVIGIDESTKQLEEATQMDNIEYRCENAYNMPFQENSVQLVTIAQGLHWFDHNKLMQQIHRILVKNGICAVLGYSTPVFLRYDKYFHPAFKTYYEETLGSIHPPSDKRCYWNIDRRLLDHQYQQLSFDPPFDKKKMDRGMFYEHVHMNEHQLFGYFLTWSGYRQYMKKHNIAIGDKEKDPLNSLRSAFKKELAARSDTTMLVTIPFFLITFPKFKFYTGIINKNKKQKINKNFSSSKNCNVRSQFVYSVGRQKKFNAYHNKKKVKLLN</sequence>
<dbReference type="OrthoDB" id="506498at2759"/>
<dbReference type="InterPro" id="IPR051052">
    <property type="entry name" value="Diverse_substrate_MTase"/>
</dbReference>
<dbReference type="PANTHER" id="PTHR44942">
    <property type="entry name" value="METHYLTRANSF_11 DOMAIN-CONTAINING PROTEIN"/>
    <property type="match status" value="1"/>
</dbReference>
<keyword evidence="2" id="KW-0489">Methyltransferase</keyword>
<dbReference type="GO" id="GO:0008757">
    <property type="term" value="F:S-adenosylmethionine-dependent methyltransferase activity"/>
    <property type="evidence" value="ECO:0007669"/>
    <property type="project" value="InterPro"/>
</dbReference>
<dbReference type="Proteomes" id="UP000023152">
    <property type="component" value="Unassembled WGS sequence"/>
</dbReference>
<evidence type="ECO:0000313" key="6">
    <source>
        <dbReference type="Proteomes" id="UP000023152"/>
    </source>
</evidence>
<dbReference type="SUPFAM" id="SSF53335">
    <property type="entry name" value="S-adenosyl-L-methionine-dependent methyltransferases"/>
    <property type="match status" value="1"/>
</dbReference>
<proteinExistence type="inferred from homology"/>
<dbReference type="CDD" id="cd02440">
    <property type="entry name" value="AdoMet_MTases"/>
    <property type="match status" value="1"/>
</dbReference>